<dbReference type="GO" id="GO:0005874">
    <property type="term" value="C:microtubule"/>
    <property type="evidence" value="ECO:0007669"/>
    <property type="project" value="TreeGrafter"/>
</dbReference>
<dbReference type="GO" id="GO:0005886">
    <property type="term" value="C:plasma membrane"/>
    <property type="evidence" value="ECO:0007669"/>
    <property type="project" value="TreeGrafter"/>
</dbReference>
<feature type="region of interest" description="Disordered" evidence="3">
    <location>
        <begin position="888"/>
        <end position="937"/>
    </location>
</feature>
<dbReference type="GO" id="GO:0031623">
    <property type="term" value="P:receptor internalization"/>
    <property type="evidence" value="ECO:0007669"/>
    <property type="project" value="TreeGrafter"/>
</dbReference>
<evidence type="ECO:0000256" key="2">
    <source>
        <dbReference type="ARBA" id="ARBA00023134"/>
    </source>
</evidence>
<dbReference type="GO" id="GO:0005525">
    <property type="term" value="F:GTP binding"/>
    <property type="evidence" value="ECO:0007669"/>
    <property type="project" value="InterPro"/>
</dbReference>
<dbReference type="Gene3D" id="3.40.50.300">
    <property type="entry name" value="P-loop containing nucleotide triphosphate hydrolases"/>
    <property type="match status" value="1"/>
</dbReference>
<dbReference type="InterPro" id="IPR045063">
    <property type="entry name" value="Dynamin_N"/>
</dbReference>
<dbReference type="OrthoDB" id="5061070at2759"/>
<evidence type="ECO:0000313" key="6">
    <source>
        <dbReference type="Proteomes" id="UP000676310"/>
    </source>
</evidence>
<dbReference type="Pfam" id="PF00350">
    <property type="entry name" value="Dynamin_N"/>
    <property type="match status" value="1"/>
</dbReference>
<dbReference type="GeneID" id="67010534"/>
<accession>A0A8J2HSJ8</accession>
<comment type="caution">
    <text evidence="5">The sequence shown here is derived from an EMBL/GenBank/DDBJ whole genome shotgun (WGS) entry which is preliminary data.</text>
</comment>
<feature type="region of interest" description="Disordered" evidence="3">
    <location>
        <begin position="1"/>
        <end position="42"/>
    </location>
</feature>
<dbReference type="InterPro" id="IPR000375">
    <property type="entry name" value="Dynamin_stalk"/>
</dbReference>
<evidence type="ECO:0000313" key="5">
    <source>
        <dbReference type="EMBL" id="CAG5141906.1"/>
    </source>
</evidence>
<feature type="domain" description="GED" evidence="4">
    <location>
        <begin position="794"/>
        <end position="891"/>
    </location>
</feature>
<sequence>MAGATRSHMRNGAAKQPVSPTDDGAVADVPLEGNADYNAHSNAYTPSREFESLSAHDDVSRLNEGLEPLHLVGQDNPRETPNAPVAPEIDPLGLHVKEVISTISRLEGLGLQMLKIPLPKCIVLGEQSTGKSSVIEAISGIKTPRSTDTCTRCPLFIKLEPSEDTRAGWSANVSLRRGFGYDGKKGKGHERRFPGWIQLPQPGLVHFASTEDPRQLEDIIARAQIATINPMRDYQEFLRAPIGVLGDYRSCEFSPNIVVIAITHPGLPALSFYDLPGIIGQAESEESEFLVEFVRDLVMDYVRDPEALILVTCSLENDIANSTAGGIARKLNATDRCIGVLTKPDRLPAGSRHEKLRAVFDQQRFALGHGYFVVKNLGQDEINQGLTHLQARFQEQQFFSQGEPWATEFKDYSHRFGTLNLQSFLSGKLAEQITRKLPVIDHEINTRLCQVETDLLQFPEPPTHNASRIIADVILDFSQEVRKELDAEFPCKAWRNNWKAQQKAFFDALASMKPTVSVSGDRDTTVYMDVLGAQPGNSASKAISVDDDDDDDNEDYGDKEDRDTPTHSNLETPTKKRKIDGTADPSPVKTPSRRGLPKSSEAKSGVPSPDFSDLRKKFFLDQITQHLAENSQSKVPGQIEPRVVDNLMLETLEHWSRPLNDFFNTLEAQISDQVKVLFQKHFSRYDGSAFYRTAWKIVEEMVSLNFTQQRTTMTEESLNDEKEGPYIFHDDIFECEKGAVLDNYRQARFKSRFHRYKRDRSQRTGKVTTAQEEERLKKDARIMEVLNHEPYVVELGVIAQVTTYYMLAARRFHDAICMRIESKFFKLLRTQLRDELENGLGLNDGSEGYNNAVRLLAESPHRYKLRKELFGQRDSLLQGQKILRDLQQKKYSDDKTSSSSASNVGSGTRYSSSSLGGMTTPLPEEMDDVDGTDLPHR</sequence>
<dbReference type="CDD" id="cd08771">
    <property type="entry name" value="DLP_1"/>
    <property type="match status" value="1"/>
</dbReference>
<dbReference type="SUPFAM" id="SSF52540">
    <property type="entry name" value="P-loop containing nucleoside triphosphate hydrolases"/>
    <property type="match status" value="1"/>
</dbReference>
<dbReference type="AlphaFoldDB" id="A0A8J2HSJ8"/>
<dbReference type="PANTHER" id="PTHR11566:SF131">
    <property type="entry name" value="GTPASE, PUTATIVE (AFU_ORTHOLOGUE AFUA_6G07630)-RELATED"/>
    <property type="match status" value="1"/>
</dbReference>
<dbReference type="RefSeq" id="XP_043164568.1">
    <property type="nucleotide sequence ID" value="XM_043308633.1"/>
</dbReference>
<protein>
    <recommendedName>
        <fullName evidence="4">GED domain-containing protein</fullName>
    </recommendedName>
</protein>
<evidence type="ECO:0000256" key="1">
    <source>
        <dbReference type="ARBA" id="ARBA00022741"/>
    </source>
</evidence>
<proteinExistence type="predicted"/>
<feature type="region of interest" description="Disordered" evidence="3">
    <location>
        <begin position="536"/>
        <end position="609"/>
    </location>
</feature>
<keyword evidence="6" id="KW-1185">Reference proteome</keyword>
<dbReference type="InterPro" id="IPR022812">
    <property type="entry name" value="Dynamin"/>
</dbReference>
<dbReference type="Gene3D" id="1.20.120.1240">
    <property type="entry name" value="Dynamin, middle domain"/>
    <property type="match status" value="1"/>
</dbReference>
<dbReference type="GO" id="GO:0005737">
    <property type="term" value="C:cytoplasm"/>
    <property type="evidence" value="ECO:0007669"/>
    <property type="project" value="TreeGrafter"/>
</dbReference>
<dbReference type="PANTHER" id="PTHR11566">
    <property type="entry name" value="DYNAMIN"/>
    <property type="match status" value="1"/>
</dbReference>
<feature type="compositionally biased region" description="Polar residues" evidence="3">
    <location>
        <begin position="903"/>
        <end position="917"/>
    </location>
</feature>
<dbReference type="InterPro" id="IPR020850">
    <property type="entry name" value="GED_dom"/>
</dbReference>
<evidence type="ECO:0000259" key="4">
    <source>
        <dbReference type="PROSITE" id="PS51388"/>
    </source>
</evidence>
<feature type="compositionally biased region" description="Acidic residues" evidence="3">
    <location>
        <begin position="545"/>
        <end position="558"/>
    </location>
</feature>
<organism evidence="5 6">
    <name type="scientific">Alternaria atra</name>
    <dbReference type="NCBI Taxonomy" id="119953"/>
    <lineage>
        <taxon>Eukaryota</taxon>
        <taxon>Fungi</taxon>
        <taxon>Dikarya</taxon>
        <taxon>Ascomycota</taxon>
        <taxon>Pezizomycotina</taxon>
        <taxon>Dothideomycetes</taxon>
        <taxon>Pleosporomycetidae</taxon>
        <taxon>Pleosporales</taxon>
        <taxon>Pleosporineae</taxon>
        <taxon>Pleosporaceae</taxon>
        <taxon>Alternaria</taxon>
        <taxon>Alternaria sect. Ulocladioides</taxon>
    </lineage>
</organism>
<dbReference type="PROSITE" id="PS51388">
    <property type="entry name" value="GED"/>
    <property type="match status" value="1"/>
</dbReference>
<dbReference type="Proteomes" id="UP000676310">
    <property type="component" value="Unassembled WGS sequence"/>
</dbReference>
<dbReference type="Pfam" id="PF01031">
    <property type="entry name" value="Dynamin_M"/>
    <property type="match status" value="1"/>
</dbReference>
<dbReference type="SMART" id="SM00053">
    <property type="entry name" value="DYNc"/>
    <property type="match status" value="1"/>
</dbReference>
<dbReference type="GO" id="GO:0003924">
    <property type="term" value="F:GTPase activity"/>
    <property type="evidence" value="ECO:0007669"/>
    <property type="project" value="InterPro"/>
</dbReference>
<dbReference type="GO" id="GO:0008017">
    <property type="term" value="F:microtubule binding"/>
    <property type="evidence" value="ECO:0007669"/>
    <property type="project" value="TreeGrafter"/>
</dbReference>
<reference evidence="5" key="1">
    <citation type="submission" date="2021-05" db="EMBL/GenBank/DDBJ databases">
        <authorList>
            <person name="Stam R."/>
        </authorList>
    </citation>
    <scope>NUCLEOTIDE SEQUENCE</scope>
    <source>
        <strain evidence="5">CS162</strain>
    </source>
</reference>
<dbReference type="InterPro" id="IPR027417">
    <property type="entry name" value="P-loop_NTPase"/>
</dbReference>
<evidence type="ECO:0000256" key="3">
    <source>
        <dbReference type="SAM" id="MobiDB-lite"/>
    </source>
</evidence>
<dbReference type="EMBL" id="CAJRGZ010000015">
    <property type="protein sequence ID" value="CAG5141906.1"/>
    <property type="molecule type" value="Genomic_DNA"/>
</dbReference>
<gene>
    <name evidence="5" type="ORF">ALTATR162_LOCUS1038</name>
</gene>
<keyword evidence="2" id="KW-0342">GTP-binding</keyword>
<name>A0A8J2HSJ8_9PLEO</name>
<dbReference type="InterPro" id="IPR001401">
    <property type="entry name" value="Dynamin_GTPase"/>
</dbReference>
<keyword evidence="1" id="KW-0547">Nucleotide-binding</keyword>
<dbReference type="PRINTS" id="PR00195">
    <property type="entry name" value="DYNAMIN"/>
</dbReference>